<dbReference type="Gene3D" id="2.40.30.170">
    <property type="match status" value="1"/>
</dbReference>
<sequence length="400" mass="44382">MKTEDVKDNQESDIDKNITQKKKRKKGLLLLVILIILCGIAYYFYYQFYAKYYETTDNAYVNGNLVILSPQVAGTVSEIYADDGDFVRKGEAIVRLDGSETLIQRESAEASLASVVRQVRGLYSTSDNYKAQAEAKEVAYRQALNDYNRRKNLLGSGAISREDLTHYQETLETRRKELDSAREALKTNLAMTDGTIMAQHPEIKSAIANFKQKYLDHARAVLIAPVSGYVAKRGVQLGSRVDAGSNLLSIVPLNAVWVDANFKENQMSHMKIGQKVVLTSDLYGDDVKYSGTIESLGIGTGSAFALLPAQNASGNWIKIVQRLPVKIKLEPQHLDAHPLRVGLSMEARVDLHEASGPLLATAVNETPRYTTDVYDNALKEADKIVDEILHSNGISRPNIQ</sequence>
<dbReference type="Gene3D" id="2.40.50.100">
    <property type="match status" value="1"/>
</dbReference>
<keyword evidence="2" id="KW-0175">Coiled coil</keyword>
<gene>
    <name evidence="5" type="ORF">MFP26_05910</name>
</gene>
<dbReference type="PANTHER" id="PTHR30386">
    <property type="entry name" value="MEMBRANE FUSION SUBUNIT OF EMRAB-TOLC MULTIDRUG EFFLUX PUMP"/>
    <property type="match status" value="1"/>
</dbReference>
<evidence type="ECO:0000313" key="5">
    <source>
        <dbReference type="EMBL" id="MCL2892230.1"/>
    </source>
</evidence>
<evidence type="ECO:0000256" key="2">
    <source>
        <dbReference type="SAM" id="Coils"/>
    </source>
</evidence>
<keyword evidence="3" id="KW-1133">Transmembrane helix</keyword>
<dbReference type="PANTHER" id="PTHR30386:SF19">
    <property type="entry name" value="MULTIDRUG EXPORT PROTEIN EMRA-RELATED"/>
    <property type="match status" value="1"/>
</dbReference>
<comment type="subcellular location">
    <subcellularLocation>
        <location evidence="1">Cell envelope</location>
    </subcellularLocation>
</comment>
<dbReference type="EMBL" id="JAKPBZ010000106">
    <property type="protein sequence ID" value="MCL2892230.1"/>
    <property type="molecule type" value="Genomic_DNA"/>
</dbReference>
<organism evidence="5 6">
    <name type="scientific">Brenneria tiliae</name>
    <dbReference type="NCBI Taxonomy" id="2914984"/>
    <lineage>
        <taxon>Bacteria</taxon>
        <taxon>Pseudomonadati</taxon>
        <taxon>Pseudomonadota</taxon>
        <taxon>Gammaproteobacteria</taxon>
        <taxon>Enterobacterales</taxon>
        <taxon>Pectobacteriaceae</taxon>
        <taxon>Brenneria</taxon>
    </lineage>
</organism>
<keyword evidence="3" id="KW-0812">Transmembrane</keyword>
<keyword evidence="6" id="KW-1185">Reference proteome</keyword>
<accession>A0ABT0MQW6</accession>
<evidence type="ECO:0000313" key="6">
    <source>
        <dbReference type="Proteomes" id="UP001203069"/>
    </source>
</evidence>
<dbReference type="RefSeq" id="WP_249243982.1">
    <property type="nucleotide sequence ID" value="NZ_JAKPBZ010000106.1"/>
</dbReference>
<evidence type="ECO:0000256" key="3">
    <source>
        <dbReference type="SAM" id="Phobius"/>
    </source>
</evidence>
<keyword evidence="3" id="KW-0472">Membrane</keyword>
<dbReference type="Pfam" id="PF25885">
    <property type="entry name" value="HH_EMRA"/>
    <property type="match status" value="1"/>
</dbReference>
<dbReference type="Proteomes" id="UP001203069">
    <property type="component" value="Unassembled WGS sequence"/>
</dbReference>
<comment type="caution">
    <text evidence="5">The sequence shown here is derived from an EMBL/GenBank/DDBJ whole genome shotgun (WGS) entry which is preliminary data.</text>
</comment>
<dbReference type="SUPFAM" id="SSF111369">
    <property type="entry name" value="HlyD-like secretion proteins"/>
    <property type="match status" value="1"/>
</dbReference>
<proteinExistence type="predicted"/>
<feature type="transmembrane region" description="Helical" evidence="3">
    <location>
        <begin position="28"/>
        <end position="46"/>
    </location>
</feature>
<evidence type="ECO:0000256" key="1">
    <source>
        <dbReference type="ARBA" id="ARBA00004196"/>
    </source>
</evidence>
<reference evidence="5 6" key="1">
    <citation type="submission" date="2022-02" db="EMBL/GenBank/DDBJ databases">
        <title>Description of Brenneria tiliae sp. nov. isolated from symptomatic Tilia x moltkei and Tilia x europaea trees in the UK.</title>
        <authorList>
            <person name="Kile H."/>
        </authorList>
    </citation>
    <scope>NUCLEOTIDE SEQUENCE [LARGE SCALE GENOMIC DNA]</scope>
    <source>
        <strain evidence="5 6">MC1SB4.1</strain>
    </source>
</reference>
<dbReference type="Gene3D" id="1.10.287.470">
    <property type="entry name" value="Helix hairpin bin"/>
    <property type="match status" value="1"/>
</dbReference>
<feature type="coiled-coil region" evidence="2">
    <location>
        <begin position="130"/>
        <end position="188"/>
    </location>
</feature>
<dbReference type="InterPro" id="IPR050739">
    <property type="entry name" value="MFP"/>
</dbReference>
<dbReference type="InterPro" id="IPR058633">
    <property type="entry name" value="EmrA/FarA_HH"/>
</dbReference>
<evidence type="ECO:0000259" key="4">
    <source>
        <dbReference type="Pfam" id="PF25885"/>
    </source>
</evidence>
<protein>
    <submittedName>
        <fullName evidence="5">HlyD family efflux transporter periplasmic adaptor subunit</fullName>
    </submittedName>
</protein>
<name>A0ABT0MQW6_9GAMM</name>
<feature type="domain" description="Multidrug export protein EmrA/FarA alpha-helical hairpin" evidence="4">
    <location>
        <begin position="106"/>
        <end position="219"/>
    </location>
</feature>